<evidence type="ECO:0000256" key="3">
    <source>
        <dbReference type="ARBA" id="ARBA00022448"/>
    </source>
</evidence>
<dbReference type="GO" id="GO:0015112">
    <property type="term" value="F:nitrate transmembrane transporter activity"/>
    <property type="evidence" value="ECO:0007669"/>
    <property type="project" value="InterPro"/>
</dbReference>
<evidence type="ECO:0000256" key="7">
    <source>
        <dbReference type="ARBA" id="ARBA00023136"/>
    </source>
</evidence>
<dbReference type="InterPro" id="IPR011701">
    <property type="entry name" value="MFS"/>
</dbReference>
<proteinExistence type="inferred from homology"/>
<evidence type="ECO:0000313" key="11">
    <source>
        <dbReference type="Proteomes" id="UP001314263"/>
    </source>
</evidence>
<evidence type="ECO:0000313" key="10">
    <source>
        <dbReference type="EMBL" id="CAK0783141.1"/>
    </source>
</evidence>
<accession>A0AAV1I8T8</accession>
<feature type="transmembrane region" description="Helical" evidence="9">
    <location>
        <begin position="268"/>
        <end position="287"/>
    </location>
</feature>
<evidence type="ECO:0000256" key="9">
    <source>
        <dbReference type="SAM" id="Phobius"/>
    </source>
</evidence>
<dbReference type="Gene3D" id="1.20.1250.20">
    <property type="entry name" value="MFS general substrate transporter like domains"/>
    <property type="match status" value="2"/>
</dbReference>
<feature type="transmembrane region" description="Helical" evidence="9">
    <location>
        <begin position="215"/>
        <end position="235"/>
    </location>
</feature>
<feature type="transmembrane region" description="Helical" evidence="9">
    <location>
        <begin position="341"/>
        <end position="360"/>
    </location>
</feature>
<evidence type="ECO:0008006" key="12">
    <source>
        <dbReference type="Google" id="ProtNLM"/>
    </source>
</evidence>
<dbReference type="Pfam" id="PF07690">
    <property type="entry name" value="MFS_1"/>
    <property type="match status" value="1"/>
</dbReference>
<dbReference type="GO" id="GO:0042128">
    <property type="term" value="P:nitrate assimilation"/>
    <property type="evidence" value="ECO:0007669"/>
    <property type="project" value="UniProtKB-KW"/>
</dbReference>
<evidence type="ECO:0000256" key="1">
    <source>
        <dbReference type="ARBA" id="ARBA00004141"/>
    </source>
</evidence>
<gene>
    <name evidence="10" type="ORF">CVIRNUC_006337</name>
</gene>
<feature type="transmembrane region" description="Helical" evidence="9">
    <location>
        <begin position="372"/>
        <end position="393"/>
    </location>
</feature>
<dbReference type="FunFam" id="1.20.1250.20:FF:000053">
    <property type="entry name" value="Nitrate transporter 2.1"/>
    <property type="match status" value="1"/>
</dbReference>
<keyword evidence="3" id="KW-0813">Transport</keyword>
<comment type="subcellular location">
    <subcellularLocation>
        <location evidence="1">Membrane</location>
        <topology evidence="1">Multi-pass membrane protein</topology>
    </subcellularLocation>
</comment>
<keyword evidence="4 9" id="KW-0812">Transmembrane</keyword>
<feature type="transmembrane region" description="Helical" evidence="9">
    <location>
        <begin position="150"/>
        <end position="169"/>
    </location>
</feature>
<keyword evidence="11" id="KW-1185">Reference proteome</keyword>
<keyword evidence="7 9" id="KW-0472">Membrane</keyword>
<evidence type="ECO:0000256" key="5">
    <source>
        <dbReference type="ARBA" id="ARBA00022989"/>
    </source>
</evidence>
<organism evidence="10 11">
    <name type="scientific">Coccomyxa viridis</name>
    <dbReference type="NCBI Taxonomy" id="1274662"/>
    <lineage>
        <taxon>Eukaryota</taxon>
        <taxon>Viridiplantae</taxon>
        <taxon>Chlorophyta</taxon>
        <taxon>core chlorophytes</taxon>
        <taxon>Trebouxiophyceae</taxon>
        <taxon>Trebouxiophyceae incertae sedis</taxon>
        <taxon>Coccomyxaceae</taxon>
        <taxon>Coccomyxa</taxon>
    </lineage>
</organism>
<evidence type="ECO:0000256" key="4">
    <source>
        <dbReference type="ARBA" id="ARBA00022692"/>
    </source>
</evidence>
<dbReference type="GO" id="GO:0016020">
    <property type="term" value="C:membrane"/>
    <property type="evidence" value="ECO:0007669"/>
    <property type="project" value="UniProtKB-SubCell"/>
</dbReference>
<feature type="transmembrane region" description="Helical" evidence="9">
    <location>
        <begin position="299"/>
        <end position="320"/>
    </location>
</feature>
<dbReference type="AlphaFoldDB" id="A0AAV1I8T8"/>
<feature type="transmembrane region" description="Helical" evidence="9">
    <location>
        <begin position="437"/>
        <end position="458"/>
    </location>
</feature>
<dbReference type="Proteomes" id="UP001314263">
    <property type="component" value="Unassembled WGS sequence"/>
</dbReference>
<dbReference type="EMBL" id="CAUYUE010000008">
    <property type="protein sequence ID" value="CAK0783141.1"/>
    <property type="molecule type" value="Genomic_DNA"/>
</dbReference>
<feature type="transmembrane region" description="Helical" evidence="9">
    <location>
        <begin position="120"/>
        <end position="138"/>
    </location>
</feature>
<sequence length="542" mass="58717">MATTNGTKANGMAAPGKGQQYVDEPPKKFALPVDSEHKAKALNLLSLSRPHMLSFHLNWIGFFITFLAAYAAAPLIPIIRDSLNLEQHQANIAGVVTTASTVFARIFIGVVCDRFGPRYAYGFLLAITAVPVFCMAVVEGPIGYIIERLFIGCSLAAFVICQFWSSIMFSPTVVGMANAVAGGWGNAGGGVTQIVMPYMTEGIAKHVPEYEAWRWAYFLPGCLFIIICFLILILGQDCPDGQYHMLEKSGKKLRSKPWRELYNGITNYRMWGLAVCYAYTFGVELALDNALAPFFENNFGFGITKAANLAAIFGMMNFFSRPLSGLFSDLIARRYGMRGRIWWLWFVVAAGGVTTALIGVTHENFGACMAMVILSGIFLEAGCGATYGVVPFVSRRSTGIVCGLVSAGGASGGVINQALFFLNTPAKGAYVLAAYDSFKWMGCVICAVAMFGVAPIYFPMWGGLLCGPKAGATEEDYYFSEYTPAEREQGHHLASSKFAFETRSQRGMKRLQADPMFPVSGHRVNKDEGAPAAPANTGKAGV</sequence>
<evidence type="ECO:0000256" key="8">
    <source>
        <dbReference type="SAM" id="MobiDB-lite"/>
    </source>
</evidence>
<evidence type="ECO:0000256" key="6">
    <source>
        <dbReference type="ARBA" id="ARBA00023063"/>
    </source>
</evidence>
<keyword evidence="6" id="KW-0534">Nitrate assimilation</keyword>
<reference evidence="10 11" key="1">
    <citation type="submission" date="2023-10" db="EMBL/GenBank/DDBJ databases">
        <authorList>
            <person name="Maclean D."/>
            <person name="Macfadyen A."/>
        </authorList>
    </citation>
    <scope>NUCLEOTIDE SEQUENCE [LARGE SCALE GENOMIC DNA]</scope>
</reference>
<name>A0AAV1I8T8_9CHLO</name>
<dbReference type="GO" id="GO:1990351">
    <property type="term" value="C:transporter complex"/>
    <property type="evidence" value="ECO:0007669"/>
    <property type="project" value="UniProtKB-ARBA"/>
</dbReference>
<comment type="caution">
    <text evidence="10">The sequence shown here is derived from an EMBL/GenBank/DDBJ whole genome shotgun (WGS) entry which is preliminary data.</text>
</comment>
<dbReference type="CDD" id="cd17341">
    <property type="entry name" value="MFS_NRT2_like"/>
    <property type="match status" value="1"/>
</dbReference>
<dbReference type="InterPro" id="IPR044772">
    <property type="entry name" value="NO3_transporter"/>
</dbReference>
<dbReference type="SUPFAM" id="SSF103473">
    <property type="entry name" value="MFS general substrate transporter"/>
    <property type="match status" value="1"/>
</dbReference>
<keyword evidence="5 9" id="KW-1133">Transmembrane helix</keyword>
<feature type="transmembrane region" description="Helical" evidence="9">
    <location>
        <begin position="90"/>
        <end position="108"/>
    </location>
</feature>
<dbReference type="PANTHER" id="PTHR23515">
    <property type="entry name" value="HIGH-AFFINITY NITRATE TRANSPORTER 2.3"/>
    <property type="match status" value="1"/>
</dbReference>
<comment type="similarity">
    <text evidence="2">Belongs to the major facilitator superfamily. Nitrate/nitrite porter (TC 2.A.1.8) family.</text>
</comment>
<evidence type="ECO:0000256" key="2">
    <source>
        <dbReference type="ARBA" id="ARBA00008432"/>
    </source>
</evidence>
<feature type="region of interest" description="Disordered" evidence="8">
    <location>
        <begin position="523"/>
        <end position="542"/>
    </location>
</feature>
<feature type="transmembrane region" description="Helical" evidence="9">
    <location>
        <begin position="57"/>
        <end position="78"/>
    </location>
</feature>
<dbReference type="InterPro" id="IPR036259">
    <property type="entry name" value="MFS_trans_sf"/>
</dbReference>
<feature type="transmembrane region" description="Helical" evidence="9">
    <location>
        <begin position="400"/>
        <end position="422"/>
    </location>
</feature>
<protein>
    <recommendedName>
        <fullName evidence="12">Nitrate transporter</fullName>
    </recommendedName>
</protein>